<dbReference type="NCBIfam" id="TIGR01730">
    <property type="entry name" value="RND_mfp"/>
    <property type="match status" value="1"/>
</dbReference>
<dbReference type="RefSeq" id="WP_206582142.1">
    <property type="nucleotide sequence ID" value="NZ_JAFJZZ010000002.1"/>
</dbReference>
<dbReference type="Gene3D" id="2.40.420.20">
    <property type="match status" value="1"/>
</dbReference>
<keyword evidence="2" id="KW-0812">Transmembrane</keyword>
<dbReference type="SUPFAM" id="SSF111369">
    <property type="entry name" value="HlyD-like secretion proteins"/>
    <property type="match status" value="1"/>
</dbReference>
<evidence type="ECO:0000313" key="7">
    <source>
        <dbReference type="Proteomes" id="UP000664545"/>
    </source>
</evidence>
<evidence type="ECO:0000256" key="2">
    <source>
        <dbReference type="SAM" id="Phobius"/>
    </source>
</evidence>
<name>A0A939IIQ6_CLOAM</name>
<dbReference type="Gene3D" id="2.40.50.100">
    <property type="match status" value="1"/>
</dbReference>
<dbReference type="InterPro" id="IPR058636">
    <property type="entry name" value="Beta-barrel_YknX"/>
</dbReference>
<accession>A0A939IIQ6</accession>
<dbReference type="InterPro" id="IPR006143">
    <property type="entry name" value="RND_pump_MFP"/>
</dbReference>
<evidence type="ECO:0000256" key="1">
    <source>
        <dbReference type="ARBA" id="ARBA00009477"/>
    </source>
</evidence>
<dbReference type="Proteomes" id="UP000664545">
    <property type="component" value="Unassembled WGS sequence"/>
</dbReference>
<dbReference type="AlphaFoldDB" id="A0A939IIQ6"/>
<dbReference type="GO" id="GO:0015562">
    <property type="term" value="F:efflux transmembrane transporter activity"/>
    <property type="evidence" value="ECO:0007669"/>
    <property type="project" value="TreeGrafter"/>
</dbReference>
<dbReference type="InterPro" id="IPR058637">
    <property type="entry name" value="YknX-like_C"/>
</dbReference>
<dbReference type="EMBL" id="JAFJZZ010000002">
    <property type="protein sequence ID" value="MBN7773321.1"/>
    <property type="molecule type" value="Genomic_DNA"/>
</dbReference>
<dbReference type="InterPro" id="IPR058625">
    <property type="entry name" value="MdtA-like_BSH"/>
</dbReference>
<protein>
    <submittedName>
        <fullName evidence="6">Efflux RND transporter periplasmic adaptor subunit</fullName>
    </submittedName>
</protein>
<dbReference type="Pfam" id="PF25989">
    <property type="entry name" value="YknX_C"/>
    <property type="match status" value="1"/>
</dbReference>
<dbReference type="Gene3D" id="2.40.30.170">
    <property type="match status" value="1"/>
</dbReference>
<organism evidence="6 7">
    <name type="scientific">Clostridium aminobutyricum</name>
    <dbReference type="NCBI Taxonomy" id="33953"/>
    <lineage>
        <taxon>Bacteria</taxon>
        <taxon>Bacillati</taxon>
        <taxon>Bacillota</taxon>
        <taxon>Clostridia</taxon>
        <taxon>Eubacteriales</taxon>
        <taxon>Clostridiaceae</taxon>
        <taxon>Clostridium</taxon>
    </lineage>
</organism>
<keyword evidence="7" id="KW-1185">Reference proteome</keyword>
<evidence type="ECO:0000259" key="3">
    <source>
        <dbReference type="Pfam" id="PF25917"/>
    </source>
</evidence>
<gene>
    <name evidence="6" type="ORF">JYB65_08105</name>
</gene>
<dbReference type="GO" id="GO:1990281">
    <property type="term" value="C:efflux pump complex"/>
    <property type="evidence" value="ECO:0007669"/>
    <property type="project" value="TreeGrafter"/>
</dbReference>
<evidence type="ECO:0000313" key="6">
    <source>
        <dbReference type="EMBL" id="MBN7773321.1"/>
    </source>
</evidence>
<feature type="transmembrane region" description="Helical" evidence="2">
    <location>
        <begin position="12"/>
        <end position="32"/>
    </location>
</feature>
<dbReference type="Pfam" id="PF25990">
    <property type="entry name" value="Beta-barrel_YknX"/>
    <property type="match status" value="1"/>
</dbReference>
<feature type="domain" description="YknX-like C-terminal permuted SH3-like" evidence="4">
    <location>
        <begin position="284"/>
        <end position="355"/>
    </location>
</feature>
<dbReference type="Pfam" id="PF25917">
    <property type="entry name" value="BSH_RND"/>
    <property type="match status" value="1"/>
</dbReference>
<dbReference type="PANTHER" id="PTHR30469">
    <property type="entry name" value="MULTIDRUG RESISTANCE PROTEIN MDTA"/>
    <property type="match status" value="1"/>
</dbReference>
<feature type="domain" description="YknX-like beta-barrel" evidence="5">
    <location>
        <begin position="200"/>
        <end position="276"/>
    </location>
</feature>
<proteinExistence type="inferred from homology"/>
<evidence type="ECO:0000259" key="5">
    <source>
        <dbReference type="Pfam" id="PF25990"/>
    </source>
</evidence>
<sequence length="362" mass="39082">MKEKIKFKKKWILIPAIIFIVIVVIGVVIGPFKSSKAIGTPVSASTAETMTLEQAVSIKGTVEGTEKAQIQSTLSSEVKAVYVKEGDIVSKGQQLALLDDGSTQEQYNKAKIDLSELKRQYDLAKSLYEQGAKPQEEYLKAKADYESASAMMSSYDLTKKNITSPINGTVTRVNVTVGSNANDTENNEPMFIIEDLKNLQLKVNISEYDISKIKVGQEVGITAEMLGDQSVKGVVSRIAPSGEQKKDGTEMVIPVVIAIEKGDSNLIAGVTAKANILIQKKENALSVPIDAVLEDVSAGKTYVFVIKKNVLHKVEVKTGLEGDFNIEIISDKVKPGDQVVLAPTYSLTDGMPVTVSGNDAVQ</sequence>
<feature type="domain" description="Multidrug resistance protein MdtA-like barrel-sandwich hybrid" evidence="3">
    <location>
        <begin position="66"/>
        <end position="185"/>
    </location>
</feature>
<reference evidence="6" key="1">
    <citation type="submission" date="2021-02" db="EMBL/GenBank/DDBJ databases">
        <title>Abyssanaerobacter marinus gen.nov., sp., nov, anaerobic bacterium isolated from the Onnuri vent field of Indian Ocean and suggestion of Mogibacteriaceae fam. nov., and proposal of reclassification of ambiguous this family's genus member.</title>
        <authorList>
            <person name="Kim Y.J."/>
            <person name="Yang J.-A."/>
        </authorList>
    </citation>
    <scope>NUCLEOTIDE SEQUENCE</scope>
    <source>
        <strain evidence="6">DSM 2634</strain>
    </source>
</reference>
<comment type="caution">
    <text evidence="6">The sequence shown here is derived from an EMBL/GenBank/DDBJ whole genome shotgun (WGS) entry which is preliminary data.</text>
</comment>
<evidence type="ECO:0000259" key="4">
    <source>
        <dbReference type="Pfam" id="PF25989"/>
    </source>
</evidence>
<comment type="similarity">
    <text evidence="1">Belongs to the membrane fusion protein (MFP) (TC 8.A.1) family.</text>
</comment>
<keyword evidence="2" id="KW-1133">Transmembrane helix</keyword>
<keyword evidence="2" id="KW-0472">Membrane</keyword>
<dbReference type="PANTHER" id="PTHR30469:SF33">
    <property type="entry name" value="SLR1207 PROTEIN"/>
    <property type="match status" value="1"/>
</dbReference>